<dbReference type="InterPro" id="IPR011935">
    <property type="entry name" value="CHP02231"/>
</dbReference>
<dbReference type="PATRIC" id="fig|1391654.3.peg.8998"/>
<dbReference type="Proteomes" id="UP000064967">
    <property type="component" value="Chromosome"/>
</dbReference>
<evidence type="ECO:0000259" key="3">
    <source>
        <dbReference type="Pfam" id="PF13598"/>
    </source>
</evidence>
<dbReference type="PANTHER" id="PTHR31005:SF8">
    <property type="entry name" value="DUF4139 DOMAIN-CONTAINING PROTEIN"/>
    <property type="match status" value="1"/>
</dbReference>
<name>A0A0K1Q983_9BACT</name>
<keyword evidence="1" id="KW-0175">Coiled coil</keyword>
<dbReference type="SUPFAM" id="SSF103088">
    <property type="entry name" value="OmpA-like"/>
    <property type="match status" value="1"/>
</dbReference>
<feature type="coiled-coil region" evidence="1">
    <location>
        <begin position="623"/>
        <end position="705"/>
    </location>
</feature>
<dbReference type="InterPro" id="IPR037291">
    <property type="entry name" value="DUF4139"/>
</dbReference>
<dbReference type="InterPro" id="IPR036737">
    <property type="entry name" value="OmpA-like_sf"/>
</dbReference>
<feature type="region of interest" description="Disordered" evidence="2">
    <location>
        <begin position="226"/>
        <end position="292"/>
    </location>
</feature>
<accession>A0A0K1Q983</accession>
<evidence type="ECO:0000256" key="1">
    <source>
        <dbReference type="SAM" id="Coils"/>
    </source>
</evidence>
<sequence length="739" mass="79461">MRKVFVCALALAGLGNVGCGQTTSYVKSETTLGRVVVYRNGVAYFERYADVEGDSLKLNVPQDKVDDFLKSLTVVDAKTGEPAPVSYPSVGSGGATIDMKVGASNAASGPRKLRLSYVTEAPSWKPSYRVVVGKDGKVEMQGWAIVDNTSGEDWTNVKLGVGASSAMSFRYDLKGLRLVQRETLRDNDLFAQAPPMGGASYGQQQGEPGKARVLVDFSDDVLANAQKKNDEEARSSRPKVATGGVNTGGSVERWADGGYPSNGGRRRAEPAQEPSVRAASPAPPPPPADPVARMAQSLQGNANTIVVEGYAAPGDSDKNSASLERANRLRDQLVRNGVDPSRIVALGKGEQQGRAGGARLVEAPTEAKPRDAGPGAKDDAGGKPNAEPALGEPVGTSHFESQTAMSVPRGTSAMVSILRSQTEGEVVYLYDPESPRGNTQYPFRTLRFRNPTDSALESGPVSVFGEGRFVGEGLADPIPAKAVAFVPFALDRQIVVERKDTEKDDIAKILTVQRGVFSTEIQHKKRATFTLYNRLPERATVYLRHSVQPGYKLTKAPANGEAGKKAEHLAGAHLFRVEIEPNGKSEVEIEEATPIYRSTDIRTSAGLDLVRAYISNAALDDGMKTQVKKLVDLNADMAKIEQQIATTHEQMAEYRARMDELHQQLFTLKAVKTAGPLMAHLEKKLQEMSEKLSKATIDVVSLQEKQMVARVQFQNGVGELTLEGKASDPDRAAKATASK</sequence>
<protein>
    <recommendedName>
        <fullName evidence="3">DUF4139 domain-containing protein</fullName>
    </recommendedName>
</protein>
<dbReference type="AlphaFoldDB" id="A0A0K1Q983"/>
<feature type="region of interest" description="Disordered" evidence="2">
    <location>
        <begin position="344"/>
        <end position="402"/>
    </location>
</feature>
<dbReference type="STRING" id="1391654.AKJ09_08880"/>
<dbReference type="RefSeq" id="WP_169928257.1">
    <property type="nucleotide sequence ID" value="NZ_CP012333.1"/>
</dbReference>
<dbReference type="Gene3D" id="3.30.1330.60">
    <property type="entry name" value="OmpA-like domain"/>
    <property type="match status" value="1"/>
</dbReference>
<reference evidence="4 5" key="1">
    <citation type="submission" date="2015-08" db="EMBL/GenBank/DDBJ databases">
        <authorList>
            <person name="Babu N.S."/>
            <person name="Beckwith C.J."/>
            <person name="Beseler K.G."/>
            <person name="Brison A."/>
            <person name="Carone J.V."/>
            <person name="Caskin T.P."/>
            <person name="Diamond M."/>
            <person name="Durham M.E."/>
            <person name="Foxe J.M."/>
            <person name="Go M."/>
            <person name="Henderson B.A."/>
            <person name="Jones I.B."/>
            <person name="McGettigan J.A."/>
            <person name="Micheletti S.J."/>
            <person name="Nasrallah M.E."/>
            <person name="Ortiz D."/>
            <person name="Piller C.R."/>
            <person name="Privatt S.R."/>
            <person name="Schneider S.L."/>
            <person name="Sharp S."/>
            <person name="Smith T.C."/>
            <person name="Stanton J.D."/>
            <person name="Ullery H.E."/>
            <person name="Wilson R.J."/>
            <person name="Serrano M.G."/>
            <person name="Buck G."/>
            <person name="Lee V."/>
            <person name="Wang Y."/>
            <person name="Carvalho R."/>
            <person name="Voegtly L."/>
            <person name="Shi R."/>
            <person name="Duckworth R."/>
            <person name="Johnson A."/>
            <person name="Loviza R."/>
            <person name="Walstead R."/>
            <person name="Shah Z."/>
            <person name="Kiflezghi M."/>
            <person name="Wade K."/>
            <person name="Ball S.L."/>
            <person name="Bradley K.W."/>
            <person name="Asai D.J."/>
            <person name="Bowman C.A."/>
            <person name="Russell D.A."/>
            <person name="Pope W.H."/>
            <person name="Jacobs-Sera D."/>
            <person name="Hendrix R.W."/>
            <person name="Hatfull G.F."/>
        </authorList>
    </citation>
    <scope>NUCLEOTIDE SEQUENCE [LARGE SCALE GENOMIC DNA]</scope>
    <source>
        <strain evidence="4 5">DSM 27648</strain>
    </source>
</reference>
<evidence type="ECO:0000313" key="5">
    <source>
        <dbReference type="Proteomes" id="UP000064967"/>
    </source>
</evidence>
<evidence type="ECO:0000313" key="4">
    <source>
        <dbReference type="EMBL" id="AKV02217.1"/>
    </source>
</evidence>
<dbReference type="EMBL" id="CP012333">
    <property type="protein sequence ID" value="AKV02217.1"/>
    <property type="molecule type" value="Genomic_DNA"/>
</dbReference>
<dbReference type="Pfam" id="PF13598">
    <property type="entry name" value="DUF4139"/>
    <property type="match status" value="1"/>
</dbReference>
<evidence type="ECO:0000256" key="2">
    <source>
        <dbReference type="SAM" id="MobiDB-lite"/>
    </source>
</evidence>
<dbReference type="PANTHER" id="PTHR31005">
    <property type="entry name" value="DUF4139 DOMAIN-CONTAINING PROTEIN"/>
    <property type="match status" value="1"/>
</dbReference>
<feature type="domain" description="DUF4139" evidence="3">
    <location>
        <begin position="113"/>
        <end position="547"/>
    </location>
</feature>
<dbReference type="KEGG" id="llu:AKJ09_08880"/>
<proteinExistence type="predicted"/>
<feature type="compositionally biased region" description="Basic and acidic residues" evidence="2">
    <location>
        <begin position="365"/>
        <end position="381"/>
    </location>
</feature>
<gene>
    <name evidence="4" type="ORF">AKJ09_08880</name>
</gene>
<keyword evidence="5" id="KW-1185">Reference proteome</keyword>
<organism evidence="4 5">
    <name type="scientific">Labilithrix luteola</name>
    <dbReference type="NCBI Taxonomy" id="1391654"/>
    <lineage>
        <taxon>Bacteria</taxon>
        <taxon>Pseudomonadati</taxon>
        <taxon>Myxococcota</taxon>
        <taxon>Polyangia</taxon>
        <taxon>Polyangiales</taxon>
        <taxon>Labilitrichaceae</taxon>
        <taxon>Labilithrix</taxon>
    </lineage>
</organism>